<comment type="caution">
    <text evidence="8">The sequence shown here is derived from an EMBL/GenBank/DDBJ whole genome shotgun (WGS) entry which is preliminary data.</text>
</comment>
<feature type="domain" description="Cation efflux protein transmembrane" evidence="6">
    <location>
        <begin position="1"/>
        <end position="90"/>
    </location>
</feature>
<dbReference type="SUPFAM" id="SSF161111">
    <property type="entry name" value="Cation efflux protein transmembrane domain-like"/>
    <property type="match status" value="1"/>
</dbReference>
<dbReference type="NCBIfam" id="TIGR01297">
    <property type="entry name" value="CDF"/>
    <property type="match status" value="1"/>
</dbReference>
<keyword evidence="4" id="KW-1133">Transmembrane helix</keyword>
<dbReference type="InterPro" id="IPR002524">
    <property type="entry name" value="Cation_efflux"/>
</dbReference>
<dbReference type="Gene3D" id="1.20.1510.10">
    <property type="entry name" value="Cation efflux protein transmembrane domain"/>
    <property type="match status" value="1"/>
</dbReference>
<dbReference type="EMBL" id="LAZR01042192">
    <property type="protein sequence ID" value="KKL10124.1"/>
    <property type="molecule type" value="Genomic_DNA"/>
</dbReference>
<proteinExistence type="predicted"/>
<dbReference type="GO" id="GO:0016020">
    <property type="term" value="C:membrane"/>
    <property type="evidence" value="ECO:0007669"/>
    <property type="project" value="UniProtKB-SubCell"/>
</dbReference>
<evidence type="ECO:0000256" key="3">
    <source>
        <dbReference type="ARBA" id="ARBA00022692"/>
    </source>
</evidence>
<dbReference type="PANTHER" id="PTHR43840">
    <property type="entry name" value="MITOCHONDRIAL METAL TRANSPORTER 1-RELATED"/>
    <property type="match status" value="1"/>
</dbReference>
<evidence type="ECO:0000256" key="4">
    <source>
        <dbReference type="ARBA" id="ARBA00022989"/>
    </source>
</evidence>
<evidence type="ECO:0000256" key="2">
    <source>
        <dbReference type="ARBA" id="ARBA00022448"/>
    </source>
</evidence>
<keyword evidence="3" id="KW-0812">Transmembrane</keyword>
<evidence type="ECO:0000256" key="1">
    <source>
        <dbReference type="ARBA" id="ARBA00004141"/>
    </source>
</evidence>
<organism evidence="8">
    <name type="scientific">marine sediment metagenome</name>
    <dbReference type="NCBI Taxonomy" id="412755"/>
    <lineage>
        <taxon>unclassified sequences</taxon>
        <taxon>metagenomes</taxon>
        <taxon>ecological metagenomes</taxon>
    </lineage>
</organism>
<evidence type="ECO:0000313" key="8">
    <source>
        <dbReference type="EMBL" id="KKL10124.1"/>
    </source>
</evidence>
<dbReference type="GO" id="GO:0008324">
    <property type="term" value="F:monoatomic cation transmembrane transporter activity"/>
    <property type="evidence" value="ECO:0007669"/>
    <property type="project" value="InterPro"/>
</dbReference>
<dbReference type="Gene3D" id="3.30.70.1350">
    <property type="entry name" value="Cation efflux protein, cytoplasmic domain"/>
    <property type="match status" value="1"/>
</dbReference>
<dbReference type="Pfam" id="PF16916">
    <property type="entry name" value="ZT_dimer"/>
    <property type="match status" value="1"/>
</dbReference>
<evidence type="ECO:0000256" key="5">
    <source>
        <dbReference type="ARBA" id="ARBA00023136"/>
    </source>
</evidence>
<comment type="subcellular location">
    <subcellularLocation>
        <location evidence="1">Membrane</location>
        <topology evidence="1">Multi-pass membrane protein</topology>
    </subcellularLocation>
</comment>
<evidence type="ECO:0000259" key="6">
    <source>
        <dbReference type="Pfam" id="PF01545"/>
    </source>
</evidence>
<dbReference type="InterPro" id="IPR027469">
    <property type="entry name" value="Cation_efflux_TMD_sf"/>
</dbReference>
<dbReference type="SUPFAM" id="SSF160240">
    <property type="entry name" value="Cation efflux protein cytoplasmic domain-like"/>
    <property type="match status" value="1"/>
</dbReference>
<name>A0A0F9AKK1_9ZZZZ</name>
<feature type="non-terminal residue" evidence="8">
    <location>
        <position position="1"/>
    </location>
</feature>
<keyword evidence="5" id="KW-0472">Membrane</keyword>
<dbReference type="Pfam" id="PF01545">
    <property type="entry name" value="Cation_efflux"/>
    <property type="match status" value="1"/>
</dbReference>
<dbReference type="InterPro" id="IPR027470">
    <property type="entry name" value="Cation_efflux_CTD"/>
</dbReference>
<keyword evidence="2" id="KW-0813">Transport</keyword>
<feature type="domain" description="Cation efflux protein cytoplasmic" evidence="7">
    <location>
        <begin position="95"/>
        <end position="165"/>
    </location>
</feature>
<dbReference type="InterPro" id="IPR050291">
    <property type="entry name" value="CDF_Transporter"/>
</dbReference>
<dbReference type="InterPro" id="IPR058533">
    <property type="entry name" value="Cation_efflux_TM"/>
</dbReference>
<accession>A0A0F9AKK1</accession>
<gene>
    <name evidence="8" type="ORF">LCGC14_2558970</name>
</gene>
<sequence>ALVAAIVSIVANEVIYRYNICAVKHINSPALVAHAKHHRADAISSVAVAVAIGGSVMGYHFLDAIVAVFEAGHLLLVSAEILHKGGSGLMDCAIKDSDVSSIREVLSAMSDVTEVKDIKTRQIGRNVWIDLYVSLPANKTIMEVHSISGEICERIAGRVEHLGNVNVVCV</sequence>
<dbReference type="AlphaFoldDB" id="A0A0F9AKK1"/>
<dbReference type="InterPro" id="IPR036837">
    <property type="entry name" value="Cation_efflux_CTD_sf"/>
</dbReference>
<protein>
    <submittedName>
        <fullName evidence="8">Uncharacterized protein</fullName>
    </submittedName>
</protein>
<dbReference type="PANTHER" id="PTHR43840:SF15">
    <property type="entry name" value="MITOCHONDRIAL METAL TRANSPORTER 1-RELATED"/>
    <property type="match status" value="1"/>
</dbReference>
<reference evidence="8" key="1">
    <citation type="journal article" date="2015" name="Nature">
        <title>Complex archaea that bridge the gap between prokaryotes and eukaryotes.</title>
        <authorList>
            <person name="Spang A."/>
            <person name="Saw J.H."/>
            <person name="Jorgensen S.L."/>
            <person name="Zaremba-Niedzwiedzka K."/>
            <person name="Martijn J."/>
            <person name="Lind A.E."/>
            <person name="van Eijk R."/>
            <person name="Schleper C."/>
            <person name="Guy L."/>
            <person name="Ettema T.J."/>
        </authorList>
    </citation>
    <scope>NUCLEOTIDE SEQUENCE</scope>
</reference>
<evidence type="ECO:0000259" key="7">
    <source>
        <dbReference type="Pfam" id="PF16916"/>
    </source>
</evidence>